<evidence type="ECO:0000313" key="4">
    <source>
        <dbReference type="Proteomes" id="UP000325723"/>
    </source>
</evidence>
<dbReference type="Pfam" id="PF14326">
    <property type="entry name" value="DUF4384"/>
    <property type="match status" value="1"/>
</dbReference>
<evidence type="ECO:0008006" key="5">
    <source>
        <dbReference type="Google" id="ProtNLM"/>
    </source>
</evidence>
<comment type="caution">
    <text evidence="3">The sequence shown here is derived from an EMBL/GenBank/DDBJ whole genome shotgun (WGS) entry which is preliminary data.</text>
</comment>
<protein>
    <recommendedName>
        <fullName evidence="5">DUF4384 domain-containing protein</fullName>
    </recommendedName>
</protein>
<feature type="domain" description="DUF4384" evidence="2">
    <location>
        <begin position="322"/>
        <end position="401"/>
    </location>
</feature>
<dbReference type="Proteomes" id="UP000325723">
    <property type="component" value="Unassembled WGS sequence"/>
</dbReference>
<dbReference type="EMBL" id="CABVIE010000002">
    <property type="protein sequence ID" value="VVO62857.1"/>
    <property type="molecule type" value="Genomic_DNA"/>
</dbReference>
<name>A0A8H2NN58_PSEFL</name>
<proteinExistence type="predicted"/>
<dbReference type="InterPro" id="IPR017732">
    <property type="entry name" value="T4/T6SS_DotU"/>
</dbReference>
<dbReference type="InterPro" id="IPR038522">
    <property type="entry name" value="T4/T6SS_DotU_sf"/>
</dbReference>
<dbReference type="RefSeq" id="WP_150757113.1">
    <property type="nucleotide sequence ID" value="NZ_CABVIE010000002.1"/>
</dbReference>
<dbReference type="Gene3D" id="1.25.40.590">
    <property type="entry name" value="Type IV / VI secretion system, DotU"/>
    <property type="match status" value="1"/>
</dbReference>
<dbReference type="Pfam" id="PF09850">
    <property type="entry name" value="DotU"/>
    <property type="match status" value="1"/>
</dbReference>
<evidence type="ECO:0000259" key="2">
    <source>
        <dbReference type="Pfam" id="PF14326"/>
    </source>
</evidence>
<evidence type="ECO:0000313" key="3">
    <source>
        <dbReference type="EMBL" id="VVO62857.1"/>
    </source>
</evidence>
<gene>
    <name evidence="3" type="ORF">PS900_00890</name>
</gene>
<reference evidence="3 4" key="1">
    <citation type="submission" date="2019-09" db="EMBL/GenBank/DDBJ databases">
        <authorList>
            <person name="Chandra G."/>
            <person name="Truman W A."/>
        </authorList>
    </citation>
    <scope>NUCLEOTIDE SEQUENCE [LARGE SCALE GENOMIC DNA]</scope>
    <source>
        <strain evidence="3">PS900</strain>
    </source>
</reference>
<sequence>MAQPRLLDLFSQTLSFGLALDERIAEGTVKEQANELQQSFREMLSQARSRALAAGKLPEQVERAAFAVVAWFDEVLTRNPHWLHTITPLQVTLFNTNNAGNEFFEKLSSLRSEEDEVRELYYHVLLLGFVGQYYYETSEHGELAKLKELHARQLPLAPVALHSLGEDGITAQPYGEKDPSGPRYPRQWDQLLLKGAALLALIIPLGYLGWLLLATPQERGPTLAERVERQLQGYQCADLSAQVAEDGTTRVTGYLPRSEDVTRLSQEIQTLEGVKQATFDLAVHIWPHCEAVALLKPWSERNQADHRGLSVTPRAGHAALFSEGERVIVKMHQANYDGYLYVDYYTVDGQVIHLYPNRREPDSGRRINAGEVFTVGERIAEGWEVGPPFGQEMISVIAVDKPLYPAERPEFEPASDYLPYLRGLLEARRDDANLLSDFLFLQTEAKR</sequence>
<feature type="domain" description="Type IV / VI secretion system DotU" evidence="1">
    <location>
        <begin position="6"/>
        <end position="189"/>
    </location>
</feature>
<organism evidence="3 4">
    <name type="scientific">Pseudomonas fluorescens</name>
    <dbReference type="NCBI Taxonomy" id="294"/>
    <lineage>
        <taxon>Bacteria</taxon>
        <taxon>Pseudomonadati</taxon>
        <taxon>Pseudomonadota</taxon>
        <taxon>Gammaproteobacteria</taxon>
        <taxon>Pseudomonadales</taxon>
        <taxon>Pseudomonadaceae</taxon>
        <taxon>Pseudomonas</taxon>
    </lineage>
</organism>
<evidence type="ECO:0000259" key="1">
    <source>
        <dbReference type="Pfam" id="PF09850"/>
    </source>
</evidence>
<dbReference type="InterPro" id="IPR025493">
    <property type="entry name" value="DUF4384"/>
</dbReference>
<dbReference type="PANTHER" id="PTHR38033:SF1">
    <property type="entry name" value="DOTU FAMILY TYPE IV_VI SECRETION SYSTEM PROTEIN"/>
    <property type="match status" value="1"/>
</dbReference>
<dbReference type="PANTHER" id="PTHR38033">
    <property type="entry name" value="MEMBRANE PROTEIN-RELATED"/>
    <property type="match status" value="1"/>
</dbReference>
<dbReference type="AlphaFoldDB" id="A0A8H2NN58"/>
<accession>A0A8H2NN58</accession>